<gene>
    <name evidence="17" type="ORF">EJB05_15857</name>
</gene>
<dbReference type="PROSITE" id="PS00436">
    <property type="entry name" value="PEROXIDASE_2"/>
    <property type="match status" value="1"/>
</dbReference>
<dbReference type="GO" id="GO:0006979">
    <property type="term" value="P:response to oxidative stress"/>
    <property type="evidence" value="ECO:0007669"/>
    <property type="project" value="InterPro"/>
</dbReference>
<dbReference type="Gramene" id="TVU34035">
    <property type="protein sequence ID" value="TVU34035"/>
    <property type="gene ID" value="EJB05_15857"/>
</dbReference>
<evidence type="ECO:0000256" key="10">
    <source>
        <dbReference type="ARBA" id="ARBA00023324"/>
    </source>
</evidence>
<evidence type="ECO:0000313" key="17">
    <source>
        <dbReference type="EMBL" id="TVU34035.1"/>
    </source>
</evidence>
<accession>A0A5J9VDK6</accession>
<dbReference type="EMBL" id="RWGY01000009">
    <property type="protein sequence ID" value="TVU34035.1"/>
    <property type="molecule type" value="Genomic_DNA"/>
</dbReference>
<keyword evidence="5" id="KW-0349">Heme</keyword>
<evidence type="ECO:0000259" key="16">
    <source>
        <dbReference type="PROSITE" id="PS50873"/>
    </source>
</evidence>
<feature type="binding site" evidence="12">
    <location>
        <position position="72"/>
    </location>
    <ligand>
        <name>Ca(2+)</name>
        <dbReference type="ChEBI" id="CHEBI:29108"/>
        <label>1</label>
    </ligand>
</feature>
<evidence type="ECO:0000256" key="11">
    <source>
        <dbReference type="PIRSR" id="PIRSR600823-1"/>
    </source>
</evidence>
<dbReference type="InterPro" id="IPR002016">
    <property type="entry name" value="Haem_peroxidase"/>
</dbReference>
<evidence type="ECO:0000256" key="2">
    <source>
        <dbReference type="ARBA" id="ARBA00001970"/>
    </source>
</evidence>
<feature type="chain" id="PRO_5023873019" description="Plant heme peroxidase family profile domain-containing protein" evidence="15">
    <location>
        <begin position="24"/>
        <end position="133"/>
    </location>
</feature>
<comment type="cofactor">
    <cofactor evidence="2">
        <name>heme b</name>
        <dbReference type="ChEBI" id="CHEBI:60344"/>
    </cofactor>
</comment>
<evidence type="ECO:0000256" key="15">
    <source>
        <dbReference type="SAM" id="SignalP"/>
    </source>
</evidence>
<dbReference type="GO" id="GO:0005576">
    <property type="term" value="C:extracellular region"/>
    <property type="evidence" value="ECO:0007669"/>
    <property type="project" value="UniProtKB-SubCell"/>
</dbReference>
<dbReference type="InterPro" id="IPR010255">
    <property type="entry name" value="Haem_peroxidase_sf"/>
</dbReference>
<dbReference type="Gene3D" id="1.10.520.10">
    <property type="match status" value="2"/>
</dbReference>
<dbReference type="Proteomes" id="UP000324897">
    <property type="component" value="Unassembled WGS sequence"/>
</dbReference>
<reference evidence="17 18" key="1">
    <citation type="journal article" date="2019" name="Sci. Rep.">
        <title>A high-quality genome of Eragrostis curvula grass provides insights into Poaceae evolution and supports new strategies to enhance forage quality.</title>
        <authorList>
            <person name="Carballo J."/>
            <person name="Santos B.A.C.M."/>
            <person name="Zappacosta D."/>
            <person name="Garbus I."/>
            <person name="Selva J.P."/>
            <person name="Gallo C.A."/>
            <person name="Diaz A."/>
            <person name="Albertini E."/>
            <person name="Caccamo M."/>
            <person name="Echenique V."/>
        </authorList>
    </citation>
    <scope>NUCLEOTIDE SEQUENCE [LARGE SCALE GENOMIC DNA]</scope>
    <source>
        <strain evidence="18">cv. Victoria</strain>
        <tissue evidence="17">Leaf</tissue>
    </source>
</reference>
<comment type="similarity">
    <text evidence="14">Belongs to the peroxidase family.</text>
</comment>
<keyword evidence="18" id="KW-1185">Reference proteome</keyword>
<evidence type="ECO:0000256" key="1">
    <source>
        <dbReference type="ARBA" id="ARBA00000189"/>
    </source>
</evidence>
<keyword evidence="6 12" id="KW-0479">Metal-binding</keyword>
<evidence type="ECO:0000313" key="18">
    <source>
        <dbReference type="Proteomes" id="UP000324897"/>
    </source>
</evidence>
<dbReference type="OrthoDB" id="689739at2759"/>
<dbReference type="GO" id="GO:0046872">
    <property type="term" value="F:metal ion binding"/>
    <property type="evidence" value="ECO:0007669"/>
    <property type="project" value="UniProtKB-KW"/>
</dbReference>
<keyword evidence="8" id="KW-0560">Oxidoreductase</keyword>
<dbReference type="GO" id="GO:0020037">
    <property type="term" value="F:heme binding"/>
    <property type="evidence" value="ECO:0007669"/>
    <property type="project" value="InterPro"/>
</dbReference>
<evidence type="ECO:0000256" key="9">
    <source>
        <dbReference type="ARBA" id="ARBA00023004"/>
    </source>
</evidence>
<evidence type="ECO:0000256" key="8">
    <source>
        <dbReference type="ARBA" id="ARBA00023002"/>
    </source>
</evidence>
<dbReference type="PANTHER" id="PTHR31388">
    <property type="entry name" value="PEROXIDASE 72-RELATED"/>
    <property type="match status" value="1"/>
</dbReference>
<protein>
    <recommendedName>
        <fullName evidence="16">Plant heme peroxidase family profile domain-containing protein</fullName>
    </recommendedName>
</protein>
<evidence type="ECO:0000256" key="4">
    <source>
        <dbReference type="ARBA" id="ARBA00022559"/>
    </source>
</evidence>
<keyword evidence="4" id="KW-0575">Peroxidase</keyword>
<comment type="cofactor">
    <cofactor evidence="12">
        <name>Ca(2+)</name>
        <dbReference type="ChEBI" id="CHEBI:29108"/>
    </cofactor>
    <text evidence="12">Binds 2 calcium ions per subunit.</text>
</comment>
<keyword evidence="9" id="KW-0408">Iron</keyword>
<evidence type="ECO:0000256" key="7">
    <source>
        <dbReference type="ARBA" id="ARBA00022837"/>
    </source>
</evidence>
<feature type="domain" description="Plant heme peroxidase family profile" evidence="16">
    <location>
        <begin position="27"/>
        <end position="133"/>
    </location>
</feature>
<evidence type="ECO:0000256" key="13">
    <source>
        <dbReference type="PIRSR" id="PIRSR600823-4"/>
    </source>
</evidence>
<name>A0A5J9VDK6_9POAL</name>
<feature type="site" description="Transition state stabilizer" evidence="13">
    <location>
        <position position="64"/>
    </location>
</feature>
<keyword evidence="7 12" id="KW-0106">Calcium</keyword>
<keyword evidence="15" id="KW-0732">Signal</keyword>
<dbReference type="PRINTS" id="PR00461">
    <property type="entry name" value="PLPEROXIDASE"/>
</dbReference>
<dbReference type="Pfam" id="PF00141">
    <property type="entry name" value="peroxidase"/>
    <property type="match status" value="1"/>
</dbReference>
<comment type="catalytic activity">
    <reaction evidence="1">
        <text>2 a phenolic donor + H2O2 = 2 a phenolic radical donor + 2 H2O</text>
        <dbReference type="Rhea" id="RHEA:56136"/>
        <dbReference type="ChEBI" id="CHEBI:15377"/>
        <dbReference type="ChEBI" id="CHEBI:16240"/>
        <dbReference type="ChEBI" id="CHEBI:139520"/>
        <dbReference type="ChEBI" id="CHEBI:139521"/>
        <dbReference type="EC" id="1.11.1.7"/>
    </reaction>
</comment>
<dbReference type="GO" id="GO:0140825">
    <property type="term" value="F:lactoperoxidase activity"/>
    <property type="evidence" value="ECO:0007669"/>
    <property type="project" value="UniProtKB-EC"/>
</dbReference>
<evidence type="ECO:0000256" key="14">
    <source>
        <dbReference type="RuleBase" id="RU004241"/>
    </source>
</evidence>
<dbReference type="PANTHER" id="PTHR31388:SF3">
    <property type="entry name" value="PEROXIDASE 72"/>
    <property type="match status" value="1"/>
</dbReference>
<dbReference type="PROSITE" id="PS50873">
    <property type="entry name" value="PEROXIDASE_4"/>
    <property type="match status" value="1"/>
</dbReference>
<comment type="caution">
    <text evidence="17">The sequence shown here is derived from an EMBL/GenBank/DDBJ whole genome shotgun (WGS) entry which is preliminary data.</text>
</comment>
<comment type="subcellular location">
    <subcellularLocation>
        <location evidence="3">Secreted</location>
    </subcellularLocation>
</comment>
<dbReference type="GO" id="GO:0042744">
    <property type="term" value="P:hydrogen peroxide catabolic process"/>
    <property type="evidence" value="ECO:0007669"/>
    <property type="project" value="UniProtKB-KW"/>
</dbReference>
<feature type="active site" description="Proton acceptor" evidence="11">
    <location>
        <position position="68"/>
    </location>
</feature>
<feature type="signal peptide" evidence="15">
    <location>
        <begin position="1"/>
        <end position="23"/>
    </location>
</feature>
<dbReference type="SUPFAM" id="SSF48113">
    <property type="entry name" value="Heme-dependent peroxidases"/>
    <property type="match status" value="1"/>
</dbReference>
<dbReference type="InterPro" id="IPR000823">
    <property type="entry name" value="Peroxidase_pln"/>
</dbReference>
<keyword evidence="10" id="KW-0376">Hydrogen peroxide</keyword>
<evidence type="ECO:0000256" key="5">
    <source>
        <dbReference type="ARBA" id="ARBA00022617"/>
    </source>
</evidence>
<organism evidence="17 18">
    <name type="scientific">Eragrostis curvula</name>
    <name type="common">weeping love grass</name>
    <dbReference type="NCBI Taxonomy" id="38414"/>
    <lineage>
        <taxon>Eukaryota</taxon>
        <taxon>Viridiplantae</taxon>
        <taxon>Streptophyta</taxon>
        <taxon>Embryophyta</taxon>
        <taxon>Tracheophyta</taxon>
        <taxon>Spermatophyta</taxon>
        <taxon>Magnoliopsida</taxon>
        <taxon>Liliopsida</taxon>
        <taxon>Poales</taxon>
        <taxon>Poaceae</taxon>
        <taxon>PACMAD clade</taxon>
        <taxon>Chloridoideae</taxon>
        <taxon>Eragrostideae</taxon>
        <taxon>Eragrostidinae</taxon>
        <taxon>Eragrostis</taxon>
    </lineage>
</organism>
<evidence type="ECO:0000256" key="12">
    <source>
        <dbReference type="PIRSR" id="PIRSR600823-3"/>
    </source>
</evidence>
<proteinExistence type="inferred from homology"/>
<sequence length="133" mass="14103">MKGAMAAAALVPLVALLFSVSSAFPGQLDPHFYDPSCPQAQQIVASIVGKAHYQDPRMAASLLRLHFHDCFVKTGGPGWIVPLGRRDSRGASVQGSNNDIPAPNNTLPTIITKFKLQGLDVVDLVALLGRQGS</sequence>
<evidence type="ECO:0000256" key="6">
    <source>
        <dbReference type="ARBA" id="ARBA00022723"/>
    </source>
</evidence>
<feature type="binding site" evidence="12">
    <location>
        <position position="69"/>
    </location>
    <ligand>
        <name>Ca(2+)</name>
        <dbReference type="ChEBI" id="CHEBI:29108"/>
        <label>1</label>
    </ligand>
</feature>
<evidence type="ECO:0000256" key="3">
    <source>
        <dbReference type="ARBA" id="ARBA00004613"/>
    </source>
</evidence>
<dbReference type="InterPro" id="IPR019794">
    <property type="entry name" value="Peroxidases_AS"/>
</dbReference>
<dbReference type="AlphaFoldDB" id="A0A5J9VDK6"/>